<comment type="caution">
    <text evidence="1">The sequence shown here is derived from an EMBL/GenBank/DDBJ whole genome shotgun (WGS) entry which is preliminary data.</text>
</comment>
<organism evidence="1 2">
    <name type="scientific">Sphingomonas floccifaciens</name>
    <dbReference type="NCBI Taxonomy" id="1844115"/>
    <lineage>
        <taxon>Bacteria</taxon>
        <taxon>Pseudomonadati</taxon>
        <taxon>Pseudomonadota</taxon>
        <taxon>Alphaproteobacteria</taxon>
        <taxon>Sphingomonadales</taxon>
        <taxon>Sphingomonadaceae</taxon>
        <taxon>Sphingomonas</taxon>
    </lineage>
</organism>
<protein>
    <recommendedName>
        <fullName evidence="3">Sigma-70 family RNA polymerase sigma factor</fullName>
    </recommendedName>
</protein>
<proteinExistence type="predicted"/>
<reference evidence="2" key="1">
    <citation type="journal article" date="2019" name="Int. J. Syst. Evol. Microbiol.">
        <title>The Global Catalogue of Microorganisms (GCM) 10K type strain sequencing project: providing services to taxonomists for standard genome sequencing and annotation.</title>
        <authorList>
            <consortium name="The Broad Institute Genomics Platform"/>
            <consortium name="The Broad Institute Genome Sequencing Center for Infectious Disease"/>
            <person name="Wu L."/>
            <person name="Ma J."/>
        </authorList>
    </citation>
    <scope>NUCLEOTIDE SEQUENCE [LARGE SCALE GENOMIC DNA]</scope>
    <source>
        <strain evidence="2">Q85</strain>
    </source>
</reference>
<dbReference type="EMBL" id="JBHUFC010000002">
    <property type="protein sequence ID" value="MFD1787106.1"/>
    <property type="molecule type" value="Genomic_DNA"/>
</dbReference>
<accession>A0ABW4NAN3</accession>
<evidence type="ECO:0008006" key="3">
    <source>
        <dbReference type="Google" id="ProtNLM"/>
    </source>
</evidence>
<keyword evidence="2" id="KW-1185">Reference proteome</keyword>
<dbReference type="RefSeq" id="WP_380939475.1">
    <property type="nucleotide sequence ID" value="NZ_JBHUFC010000002.1"/>
</dbReference>
<gene>
    <name evidence="1" type="ORF">ACFSC3_05940</name>
</gene>
<sequence length="206" mass="22182">MSAPVTPPQGVRELRRSEVEAEMLRVDMTPGSAILRRADQLAGDYHGEGRDLLQSAIIGALTSRSCSAGISGEQFLSGIMRSIASTARRARERRGEKAASLPVDVLAEQMGVGGYTVVAADEVIEIERVRRLCESIIETLSSASPKQAELIDGIGLGLRGRALATHLGISLDDLATIRRGLKRQALRLWPNFELGLLDVEPGDRNA</sequence>
<name>A0ABW4NAN3_9SPHN</name>
<dbReference type="Proteomes" id="UP001597283">
    <property type="component" value="Unassembled WGS sequence"/>
</dbReference>
<evidence type="ECO:0000313" key="1">
    <source>
        <dbReference type="EMBL" id="MFD1787106.1"/>
    </source>
</evidence>
<evidence type="ECO:0000313" key="2">
    <source>
        <dbReference type="Proteomes" id="UP001597283"/>
    </source>
</evidence>